<dbReference type="EMBL" id="JAERRB010000005">
    <property type="protein sequence ID" value="MBL0742971.1"/>
    <property type="molecule type" value="Genomic_DNA"/>
</dbReference>
<accession>A0ABS1KXE2</accession>
<dbReference type="PROSITE" id="PS51352">
    <property type="entry name" value="THIOREDOXIN_2"/>
    <property type="match status" value="1"/>
</dbReference>
<evidence type="ECO:0000259" key="1">
    <source>
        <dbReference type="PROSITE" id="PS51352"/>
    </source>
</evidence>
<comment type="caution">
    <text evidence="2">The sequence shown here is derived from an EMBL/GenBank/DDBJ whole genome shotgun (WGS) entry which is preliminary data.</text>
</comment>
<dbReference type="Pfam" id="PF00578">
    <property type="entry name" value="AhpC-TSA"/>
    <property type="match status" value="1"/>
</dbReference>
<feature type="domain" description="Thioredoxin" evidence="1">
    <location>
        <begin position="3"/>
        <end position="179"/>
    </location>
</feature>
<dbReference type="InterPro" id="IPR013766">
    <property type="entry name" value="Thioredoxin_domain"/>
</dbReference>
<name>A0ABS1KXE2_9BACT</name>
<dbReference type="InterPro" id="IPR036249">
    <property type="entry name" value="Thioredoxin-like_sf"/>
</dbReference>
<proteinExistence type="predicted"/>
<reference evidence="2 3" key="1">
    <citation type="submission" date="2021-01" db="EMBL/GenBank/DDBJ databases">
        <title>Chryseolinea sp. Jin1 Genome sequencing and assembly.</title>
        <authorList>
            <person name="Kim I."/>
        </authorList>
    </citation>
    <scope>NUCLEOTIDE SEQUENCE [LARGE SCALE GENOMIC DNA]</scope>
    <source>
        <strain evidence="2 3">Jin1</strain>
    </source>
</reference>
<dbReference type="CDD" id="cd02970">
    <property type="entry name" value="PRX_like2"/>
    <property type="match status" value="1"/>
</dbReference>
<gene>
    <name evidence="2" type="ORF">JI741_17210</name>
</gene>
<protein>
    <submittedName>
        <fullName evidence="2">AhpC/TSA family protein</fullName>
    </submittedName>
</protein>
<organism evidence="2 3">
    <name type="scientific">Chryseolinea lacunae</name>
    <dbReference type="NCBI Taxonomy" id="2801331"/>
    <lineage>
        <taxon>Bacteria</taxon>
        <taxon>Pseudomonadati</taxon>
        <taxon>Bacteroidota</taxon>
        <taxon>Cytophagia</taxon>
        <taxon>Cytophagales</taxon>
        <taxon>Fulvivirgaceae</taxon>
        <taxon>Chryseolinea</taxon>
    </lineage>
</organism>
<evidence type="ECO:0000313" key="2">
    <source>
        <dbReference type="EMBL" id="MBL0742971.1"/>
    </source>
</evidence>
<dbReference type="Gene3D" id="3.40.30.10">
    <property type="entry name" value="Glutaredoxin"/>
    <property type="match status" value="1"/>
</dbReference>
<evidence type="ECO:0000313" key="3">
    <source>
        <dbReference type="Proteomes" id="UP000613030"/>
    </source>
</evidence>
<dbReference type="RefSeq" id="WP_202011759.1">
    <property type="nucleotide sequence ID" value="NZ_JAERRB010000005.1"/>
</dbReference>
<dbReference type="SUPFAM" id="SSF52833">
    <property type="entry name" value="Thioredoxin-like"/>
    <property type="match status" value="1"/>
</dbReference>
<keyword evidence="3" id="KW-1185">Reference proteome</keyword>
<dbReference type="InterPro" id="IPR000866">
    <property type="entry name" value="AhpC/TSA"/>
</dbReference>
<dbReference type="Proteomes" id="UP000613030">
    <property type="component" value="Unassembled WGS sequence"/>
</dbReference>
<sequence>MKLIQNQTAPALRVVDVNGKIIDLQSLRGQKVYLSFERNAGCPVCNLRTHDLLNHASLFRDNQVVVAMVYESPVARMKEYLGDKTYPFHFISDPDNMLYNTYGVERSLLKMMRSLGNGLLDKVKRGKKLFEKEFKQDGNATRIPAEFIIDEAGKIKMAHYGKFVGDHVPLETLKQIITR</sequence>